<sequence>MLVQDQFDMINLSDNEIVKLENFPHMNRLGTLLIKNNMITHINPTLGEFLPKIHTLVLTKNCLTTLAEIDPLASLPSLKVLSLLDNTVTKLTDYRLYVVHTLKHLTLLDFMKVKREERIAATNKFHSKESYEEVKKSGAKAYCPVHVGDTQYTIKEHGPKVVSPTSERIMAIKAAIVNSETLNEVARIKGVKCRVVYLRHFV</sequence>
<proteinExistence type="predicted"/>
<reference evidence="1" key="1">
    <citation type="submission" date="2021-05" db="EMBL/GenBank/DDBJ databases">
        <authorList>
            <person name="Scholz U."/>
            <person name="Mascher M."/>
            <person name="Fiebig A."/>
        </authorList>
    </citation>
    <scope>NUCLEOTIDE SEQUENCE [LARGE SCALE GENOMIC DNA]</scope>
</reference>
<name>A0ACD5XBT7_AVESA</name>
<dbReference type="Proteomes" id="UP001732700">
    <property type="component" value="Chromosome 4D"/>
</dbReference>
<reference evidence="1" key="2">
    <citation type="submission" date="2025-09" db="UniProtKB">
        <authorList>
            <consortium name="EnsemblPlants"/>
        </authorList>
    </citation>
    <scope>IDENTIFICATION</scope>
</reference>
<keyword evidence="2" id="KW-1185">Reference proteome</keyword>
<evidence type="ECO:0000313" key="2">
    <source>
        <dbReference type="Proteomes" id="UP001732700"/>
    </source>
</evidence>
<organism evidence="1 2">
    <name type="scientific">Avena sativa</name>
    <name type="common">Oat</name>
    <dbReference type="NCBI Taxonomy" id="4498"/>
    <lineage>
        <taxon>Eukaryota</taxon>
        <taxon>Viridiplantae</taxon>
        <taxon>Streptophyta</taxon>
        <taxon>Embryophyta</taxon>
        <taxon>Tracheophyta</taxon>
        <taxon>Spermatophyta</taxon>
        <taxon>Magnoliopsida</taxon>
        <taxon>Liliopsida</taxon>
        <taxon>Poales</taxon>
        <taxon>Poaceae</taxon>
        <taxon>BOP clade</taxon>
        <taxon>Pooideae</taxon>
        <taxon>Poodae</taxon>
        <taxon>Poeae</taxon>
        <taxon>Poeae Chloroplast Group 1 (Aveneae type)</taxon>
        <taxon>Aveninae</taxon>
        <taxon>Avena</taxon>
    </lineage>
</organism>
<evidence type="ECO:0000313" key="1">
    <source>
        <dbReference type="EnsemblPlants" id="AVESA.00010b.r2.4DG0749510.2.CDS"/>
    </source>
</evidence>
<protein>
    <submittedName>
        <fullName evidence="1">Uncharacterized protein</fullName>
    </submittedName>
</protein>
<accession>A0ACD5XBT7</accession>
<dbReference type="EnsemblPlants" id="AVESA.00010b.r2.4DG0749510.2">
    <property type="protein sequence ID" value="AVESA.00010b.r2.4DG0749510.2.CDS"/>
    <property type="gene ID" value="AVESA.00010b.r2.4DG0749510"/>
</dbReference>